<keyword evidence="1" id="KW-0378">Hydrolase</keyword>
<dbReference type="InterPro" id="IPR045857">
    <property type="entry name" value="O16G_dom_2"/>
</dbReference>
<sequence>MKKHILIIVIIVLSIMLFSRNVTIYYTQAASSVYILGDFTDFKPVSMDKSNTGIWKKVFNLNEGKYKYLFLVDNEKILDYKNPNTIYYNGELYSVLTVESEETYIPSINDGIIGVVKHNVERKFINPVKPGEIYLSLEVQKNDVQDVIFIGNGKMLKKEKLIYDNSEMYRFHIFTPSNILKYKFLIKDGKISLEYPENYYFEFDFDKPIIKYLNVPEWSKGRIYYQIFPERFRNGDKNNDPKYTNNWYGPYTSSSLGSNGFYGGDLEGVIKSIDYLKDLGIEAIYFNPIFESVSSHKYDTKDYLKIDPHFGDEKTFEKLINELKENNIKIVLDGVFNHSGDEFFAMQDIFRNQKNSKYLNWYFIKKFPVTKSADSYLSWWGYADLPKLNVDYYGVKAYISSVIGKWMEYGIDGWRLDAADQVKESFWEKFFYPLVKGINNKAIISGEYWKDSTRFFEYPAFDTVMNYLFRDATLGYAKGGSASNFVRNTNSYLEKYPPQVLNSLWNMLDSHDTSRVLTELNGDINKLKIAVGIQMTFVGAPVIYYGDEIGLDGGKDPWCRKPFPWDKEFWNMDIYNYYKKMIKLRKEHEALRYGEYEVLKTKLGALVYKRYTDTDEVIVITNSRKIPVKLNMKLNGKYIDFFTGNEVNSIDKISGLSIQILIRQ</sequence>
<dbReference type="CDD" id="cd02859">
    <property type="entry name" value="E_set_AMPKbeta_like_N"/>
    <property type="match status" value="1"/>
</dbReference>
<dbReference type="RefSeq" id="WP_280998212.1">
    <property type="nucleotide sequence ID" value="NZ_CP069362.1"/>
</dbReference>
<name>A0ABY8PPD3_9BACT</name>
<dbReference type="InterPro" id="IPR014756">
    <property type="entry name" value="Ig_E-set"/>
</dbReference>
<proteinExistence type="predicted"/>
<evidence type="ECO:0000256" key="2">
    <source>
        <dbReference type="ARBA" id="ARBA00023295"/>
    </source>
</evidence>
<dbReference type="Gene3D" id="3.20.20.80">
    <property type="entry name" value="Glycosidases"/>
    <property type="match status" value="1"/>
</dbReference>
<dbReference type="Pfam" id="PF16561">
    <property type="entry name" value="AMPK1_CBM"/>
    <property type="match status" value="1"/>
</dbReference>
<dbReference type="Gene3D" id="3.90.400.10">
    <property type="entry name" value="Oligo-1,6-glucosidase, Domain 2"/>
    <property type="match status" value="1"/>
</dbReference>
<dbReference type="SUPFAM" id="SSF81296">
    <property type="entry name" value="E set domains"/>
    <property type="match status" value="2"/>
</dbReference>
<evidence type="ECO:0000313" key="4">
    <source>
        <dbReference type="EMBL" id="WGS64506.1"/>
    </source>
</evidence>
<dbReference type="SUPFAM" id="SSF51445">
    <property type="entry name" value="(Trans)glycosidases"/>
    <property type="match status" value="1"/>
</dbReference>
<dbReference type="Gene3D" id="2.60.40.10">
    <property type="entry name" value="Immunoglobulins"/>
    <property type="match status" value="1"/>
</dbReference>
<dbReference type="CDD" id="cd11338">
    <property type="entry name" value="AmyAc_CMD"/>
    <property type="match status" value="1"/>
</dbReference>
<protein>
    <submittedName>
        <fullName evidence="4">Alpha-amylase</fullName>
    </submittedName>
</protein>
<dbReference type="InterPro" id="IPR017853">
    <property type="entry name" value="GH"/>
</dbReference>
<dbReference type="PANTHER" id="PTHR10357">
    <property type="entry name" value="ALPHA-AMYLASE FAMILY MEMBER"/>
    <property type="match status" value="1"/>
</dbReference>
<dbReference type="Pfam" id="PF00128">
    <property type="entry name" value="Alpha-amylase"/>
    <property type="match status" value="1"/>
</dbReference>
<dbReference type="PANTHER" id="PTHR10357:SF210">
    <property type="entry name" value="MALTODEXTRIN GLUCOSIDASE"/>
    <property type="match status" value="1"/>
</dbReference>
<dbReference type="InterPro" id="IPR006047">
    <property type="entry name" value="GH13_cat_dom"/>
</dbReference>
<evidence type="ECO:0000313" key="5">
    <source>
        <dbReference type="Proteomes" id="UP001232493"/>
    </source>
</evidence>
<feature type="domain" description="Glycosyl hydrolase family 13 catalytic" evidence="3">
    <location>
        <begin position="226"/>
        <end position="585"/>
    </location>
</feature>
<accession>A0ABY8PPD3</accession>
<dbReference type="SMART" id="SM00642">
    <property type="entry name" value="Aamy"/>
    <property type="match status" value="1"/>
</dbReference>
<keyword evidence="5" id="KW-1185">Reference proteome</keyword>
<reference evidence="4 5" key="1">
    <citation type="submission" date="2021-02" db="EMBL/GenBank/DDBJ databases">
        <title>Characterization of Marinitoga sp. nov. str. BP5-C20A.</title>
        <authorList>
            <person name="Erauso G."/>
            <person name="Postec A."/>
        </authorList>
    </citation>
    <scope>NUCLEOTIDE SEQUENCE [LARGE SCALE GENOMIC DNA]</scope>
    <source>
        <strain evidence="4 5">BP5-C20A</strain>
    </source>
</reference>
<evidence type="ECO:0000256" key="1">
    <source>
        <dbReference type="ARBA" id="ARBA00022801"/>
    </source>
</evidence>
<dbReference type="InterPro" id="IPR013780">
    <property type="entry name" value="Glyco_hydro_b"/>
</dbReference>
<gene>
    <name evidence="4" type="ORF">JRV97_09015</name>
</gene>
<dbReference type="InterPro" id="IPR032640">
    <property type="entry name" value="AMPK1_CBM"/>
</dbReference>
<keyword evidence="2" id="KW-0326">Glycosidase</keyword>
<dbReference type="Gene3D" id="2.60.40.1180">
    <property type="entry name" value="Golgi alpha-mannosidase II"/>
    <property type="match status" value="1"/>
</dbReference>
<evidence type="ECO:0000259" key="3">
    <source>
        <dbReference type="SMART" id="SM00642"/>
    </source>
</evidence>
<dbReference type="Proteomes" id="UP001232493">
    <property type="component" value="Chromosome"/>
</dbReference>
<organism evidence="4 5">
    <name type="scientific">Marinitoga aeolica</name>
    <dbReference type="NCBI Taxonomy" id="2809031"/>
    <lineage>
        <taxon>Bacteria</taxon>
        <taxon>Thermotogati</taxon>
        <taxon>Thermotogota</taxon>
        <taxon>Thermotogae</taxon>
        <taxon>Petrotogales</taxon>
        <taxon>Petrotogaceae</taxon>
        <taxon>Marinitoga</taxon>
    </lineage>
</organism>
<dbReference type="EMBL" id="CP069362">
    <property type="protein sequence ID" value="WGS64506.1"/>
    <property type="molecule type" value="Genomic_DNA"/>
</dbReference>
<dbReference type="InterPro" id="IPR013783">
    <property type="entry name" value="Ig-like_fold"/>
</dbReference>